<dbReference type="Gene3D" id="1.20.1250.20">
    <property type="entry name" value="MFS general substrate transporter like domains"/>
    <property type="match status" value="1"/>
</dbReference>
<keyword evidence="9" id="KW-1185">Reference proteome</keyword>
<comment type="subcellular location">
    <subcellularLocation>
        <location evidence="1">Cell membrane</location>
        <topology evidence="1">Multi-pass membrane protein</topology>
    </subcellularLocation>
</comment>
<keyword evidence="3" id="KW-1003">Cell membrane</keyword>
<name>A0ABY3RIJ6_9BRAD</name>
<evidence type="ECO:0000256" key="5">
    <source>
        <dbReference type="ARBA" id="ARBA00022989"/>
    </source>
</evidence>
<keyword evidence="2" id="KW-0813">Transport</keyword>
<feature type="transmembrane region" description="Helical" evidence="7">
    <location>
        <begin position="343"/>
        <end position="364"/>
    </location>
</feature>
<keyword evidence="6 7" id="KW-0472">Membrane</keyword>
<dbReference type="PANTHER" id="PTHR23513">
    <property type="entry name" value="INTEGRAL MEMBRANE EFFLUX PROTEIN-RELATED"/>
    <property type="match status" value="1"/>
</dbReference>
<accession>A0ABY3RIJ6</accession>
<feature type="transmembrane region" description="Helical" evidence="7">
    <location>
        <begin position="303"/>
        <end position="322"/>
    </location>
</feature>
<feature type="transmembrane region" description="Helical" evidence="7">
    <location>
        <begin position="21"/>
        <end position="46"/>
    </location>
</feature>
<feature type="transmembrane region" description="Helical" evidence="7">
    <location>
        <begin position="250"/>
        <end position="270"/>
    </location>
</feature>
<evidence type="ECO:0000256" key="4">
    <source>
        <dbReference type="ARBA" id="ARBA00022692"/>
    </source>
</evidence>
<feature type="transmembrane region" description="Helical" evidence="7">
    <location>
        <begin position="277"/>
        <end position="297"/>
    </location>
</feature>
<gene>
    <name evidence="8" type="ORF">LQG66_10620</name>
</gene>
<dbReference type="RefSeq" id="WP_231326174.1">
    <property type="nucleotide sequence ID" value="NZ_CP088156.1"/>
</dbReference>
<evidence type="ECO:0000256" key="3">
    <source>
        <dbReference type="ARBA" id="ARBA00022475"/>
    </source>
</evidence>
<dbReference type="EMBL" id="CP088156">
    <property type="protein sequence ID" value="UFZ06717.1"/>
    <property type="molecule type" value="Genomic_DNA"/>
</dbReference>
<evidence type="ECO:0000256" key="1">
    <source>
        <dbReference type="ARBA" id="ARBA00004651"/>
    </source>
</evidence>
<sequence length="401" mass="42835">MELKHQAFFYSLFLSRLADQILLFLVPLVIFQLTGSVAWSGAAFLLETLPRYLSFPICGVLCDRKSPLALLHISQQFRAVACFAGMTAYAGFGGVGWLIGISVACGVLTTQGLMAREVLLPQVFHRHRFEKVASYTQIADQLGMVLGPLVAAGLLKLWSWEYVVVSTTALFMAADGAMIIWQRFVRPALAEPTPAPSGWALPMKTALRHVIGRPGLVETVLLAAAVNLIIGVTLATSAAMVTGVHGETDSYYAVLQAAGAIATVAILFATAHAPASLQVLGVISYAMIFAGGAVSGLASDAHVYALGFVLIVGFDKMFSVFIRSLRMKIIPREDLGKTTGLIIMLNNLSQPLAGLLVSLFAGLYGAGTVIVALSLFMGLLGPLVAAIWLRRTARTVKLDQR</sequence>
<evidence type="ECO:0000256" key="7">
    <source>
        <dbReference type="SAM" id="Phobius"/>
    </source>
</evidence>
<evidence type="ECO:0000313" key="9">
    <source>
        <dbReference type="Proteomes" id="UP001431010"/>
    </source>
</evidence>
<evidence type="ECO:0000256" key="6">
    <source>
        <dbReference type="ARBA" id="ARBA00023136"/>
    </source>
</evidence>
<feature type="transmembrane region" description="Helical" evidence="7">
    <location>
        <begin position="95"/>
        <end position="114"/>
    </location>
</feature>
<proteinExistence type="predicted"/>
<dbReference type="InterPro" id="IPR036259">
    <property type="entry name" value="MFS_trans_sf"/>
</dbReference>
<keyword evidence="5 7" id="KW-1133">Transmembrane helix</keyword>
<dbReference type="InterPro" id="IPR011701">
    <property type="entry name" value="MFS"/>
</dbReference>
<keyword evidence="4 7" id="KW-0812">Transmembrane</keyword>
<evidence type="ECO:0000313" key="8">
    <source>
        <dbReference type="EMBL" id="UFZ06717.1"/>
    </source>
</evidence>
<feature type="transmembrane region" description="Helical" evidence="7">
    <location>
        <begin position="370"/>
        <end position="389"/>
    </location>
</feature>
<protein>
    <submittedName>
        <fullName evidence="8">MFS transporter</fullName>
    </submittedName>
</protein>
<organism evidence="8 9">
    <name type="scientific">Bradyrhizobium ontarionense</name>
    <dbReference type="NCBI Taxonomy" id="2898149"/>
    <lineage>
        <taxon>Bacteria</taxon>
        <taxon>Pseudomonadati</taxon>
        <taxon>Pseudomonadota</taxon>
        <taxon>Alphaproteobacteria</taxon>
        <taxon>Hyphomicrobiales</taxon>
        <taxon>Nitrobacteraceae</taxon>
        <taxon>Bradyrhizobium</taxon>
    </lineage>
</organism>
<dbReference type="Proteomes" id="UP001431010">
    <property type="component" value="Chromosome"/>
</dbReference>
<reference evidence="8" key="1">
    <citation type="journal article" date="2024" name="Antonie Van Leeuwenhoek">
        <title>Bradyrhizobium ontarionense sp. nov., a novel bacterial symbiont isolated from Aeschynomene indica (Indian jointvetch), harbours photosynthesis, nitrogen fixation and nitrous oxide (N2O) reductase genes.</title>
        <authorList>
            <person name="Bromfield E.S.P."/>
            <person name="Cloutier S."/>
        </authorList>
    </citation>
    <scope>NUCLEOTIDE SEQUENCE</scope>
    <source>
        <strain evidence="8">A19</strain>
    </source>
</reference>
<dbReference type="SUPFAM" id="SSF103473">
    <property type="entry name" value="MFS general substrate transporter"/>
    <property type="match status" value="1"/>
</dbReference>
<dbReference type="Pfam" id="PF07690">
    <property type="entry name" value="MFS_1"/>
    <property type="match status" value="1"/>
</dbReference>
<dbReference type="PANTHER" id="PTHR23513:SF9">
    <property type="entry name" value="ENTEROBACTIN EXPORTER ENTS"/>
    <property type="match status" value="1"/>
</dbReference>
<evidence type="ECO:0000256" key="2">
    <source>
        <dbReference type="ARBA" id="ARBA00022448"/>
    </source>
</evidence>
<feature type="transmembrane region" description="Helical" evidence="7">
    <location>
        <begin position="220"/>
        <end position="244"/>
    </location>
</feature>